<dbReference type="Proteomes" id="UP000488956">
    <property type="component" value="Unassembled WGS sequence"/>
</dbReference>
<sequence>MADSDERLAERTAAMRLDSEPSPSRPADLEILIPNPFERRDDEGHDRRDFMRKYEGYLVKVNALQTEWTAALAMHVSECIETDTRRMIARWEFSVV</sequence>
<dbReference type="EMBL" id="QXFX01011751">
    <property type="protein sequence ID" value="KAE9052988.1"/>
    <property type="molecule type" value="Genomic_DNA"/>
</dbReference>
<proteinExistence type="predicted"/>
<evidence type="ECO:0000256" key="1">
    <source>
        <dbReference type="SAM" id="MobiDB-lite"/>
    </source>
</evidence>
<dbReference type="AlphaFoldDB" id="A0A6A4AYM9"/>
<comment type="caution">
    <text evidence="3">The sequence shown here is derived from an EMBL/GenBank/DDBJ whole genome shotgun (WGS) entry which is preliminary data.</text>
</comment>
<accession>A0A6A4AYM9</accession>
<evidence type="ECO:0000313" key="2">
    <source>
        <dbReference type="EMBL" id="KAE9052988.1"/>
    </source>
</evidence>
<organism evidence="3 4">
    <name type="scientific">Phytophthora fragariae</name>
    <dbReference type="NCBI Taxonomy" id="53985"/>
    <lineage>
        <taxon>Eukaryota</taxon>
        <taxon>Sar</taxon>
        <taxon>Stramenopiles</taxon>
        <taxon>Oomycota</taxon>
        <taxon>Peronosporomycetes</taxon>
        <taxon>Peronosporales</taxon>
        <taxon>Peronosporaceae</taxon>
        <taxon>Phytophthora</taxon>
    </lineage>
</organism>
<dbReference type="Proteomes" id="UP000437068">
    <property type="component" value="Unassembled WGS sequence"/>
</dbReference>
<name>A0A6A4AYM9_9STRA</name>
<feature type="region of interest" description="Disordered" evidence="1">
    <location>
        <begin position="1"/>
        <end position="29"/>
    </location>
</feature>
<evidence type="ECO:0000313" key="3">
    <source>
        <dbReference type="EMBL" id="KAE9263905.1"/>
    </source>
</evidence>
<feature type="compositionally biased region" description="Basic and acidic residues" evidence="1">
    <location>
        <begin position="1"/>
        <end position="10"/>
    </location>
</feature>
<protein>
    <submittedName>
        <fullName evidence="3">Uncharacterized protein</fullName>
    </submittedName>
</protein>
<evidence type="ECO:0000313" key="5">
    <source>
        <dbReference type="Proteomes" id="UP000488956"/>
    </source>
</evidence>
<dbReference type="EMBL" id="QXGE01007145">
    <property type="protein sequence ID" value="KAE9263905.1"/>
    <property type="molecule type" value="Genomic_DNA"/>
</dbReference>
<evidence type="ECO:0000313" key="4">
    <source>
        <dbReference type="Proteomes" id="UP000437068"/>
    </source>
</evidence>
<reference evidence="3 4" key="1">
    <citation type="submission" date="2018-08" db="EMBL/GenBank/DDBJ databases">
        <title>Genomic investigation of the strawberry pathogen Phytophthora fragariae indicates pathogenicity is determined by transcriptional variation in three key races.</title>
        <authorList>
            <person name="Adams T.M."/>
            <person name="Armitage A.D."/>
            <person name="Sobczyk M.K."/>
            <person name="Bates H.J."/>
            <person name="Dunwell J.M."/>
            <person name="Nellist C.F."/>
            <person name="Harrison R.J."/>
        </authorList>
    </citation>
    <scope>NUCLEOTIDE SEQUENCE [LARGE SCALE GENOMIC DNA]</scope>
    <source>
        <strain evidence="3 4">A4</strain>
        <strain evidence="2 5">ONT-3</strain>
    </source>
</reference>
<gene>
    <name evidence="3" type="ORF">PF001_g31495</name>
    <name evidence="2" type="ORF">PF010_g33098</name>
</gene>